<reference evidence="2 3" key="1">
    <citation type="submission" date="2017-12" db="EMBL/GenBank/DDBJ databases">
        <title>Comparative genomics of Botrytis spp.</title>
        <authorList>
            <person name="Valero-Jimenez C.A."/>
            <person name="Tapia P."/>
            <person name="Veloso J."/>
            <person name="Silva-Moreno E."/>
            <person name="Staats M."/>
            <person name="Valdes J.H."/>
            <person name="Van Kan J.A.L."/>
        </authorList>
    </citation>
    <scope>NUCLEOTIDE SEQUENCE [LARGE SCALE GENOMIC DNA]</scope>
    <source>
        <strain evidence="2 3">MUCL435</strain>
    </source>
</reference>
<dbReference type="OrthoDB" id="3563640at2759"/>
<feature type="compositionally biased region" description="Polar residues" evidence="1">
    <location>
        <begin position="22"/>
        <end position="33"/>
    </location>
</feature>
<proteinExistence type="predicted"/>
<evidence type="ECO:0000256" key="1">
    <source>
        <dbReference type="SAM" id="MobiDB-lite"/>
    </source>
</evidence>
<protein>
    <submittedName>
        <fullName evidence="2">Uncharacterized protein</fullName>
    </submittedName>
</protein>
<evidence type="ECO:0000313" key="2">
    <source>
        <dbReference type="EMBL" id="THV51521.1"/>
    </source>
</evidence>
<keyword evidence="3" id="KW-1185">Reference proteome</keyword>
<gene>
    <name evidence="2" type="ORF">BGAL_0108g00170</name>
</gene>
<name>A0A4S8R3B1_9HELO</name>
<dbReference type="AlphaFoldDB" id="A0A4S8R3B1"/>
<feature type="region of interest" description="Disordered" evidence="1">
    <location>
        <begin position="15"/>
        <end position="51"/>
    </location>
</feature>
<dbReference type="EMBL" id="PQXL01000108">
    <property type="protein sequence ID" value="THV51521.1"/>
    <property type="molecule type" value="Genomic_DNA"/>
</dbReference>
<evidence type="ECO:0000313" key="3">
    <source>
        <dbReference type="Proteomes" id="UP000308671"/>
    </source>
</evidence>
<sequence>MDGGLCLCDVCCSEDASENSEDSPPQSPAQNTKQKGEDLDEEHNQRCTSLIETEEYGERLKQNLDQGYDFSKDKFRKVEKTKLSRISDDESEVMGMKLEEMEERIGEGSECCMKCMSMGGLGSGSCGDCEIYDDNNYLRGVESVEQEDEYQDIGEGEGDYECSAEELEAAMREDEELFGSLHGVGGHMMECYRYQDEGDNISWDDYAKRRTR</sequence>
<comment type="caution">
    <text evidence="2">The sequence shown here is derived from an EMBL/GenBank/DDBJ whole genome shotgun (WGS) entry which is preliminary data.</text>
</comment>
<organism evidence="2 3">
    <name type="scientific">Botrytis galanthina</name>
    <dbReference type="NCBI Taxonomy" id="278940"/>
    <lineage>
        <taxon>Eukaryota</taxon>
        <taxon>Fungi</taxon>
        <taxon>Dikarya</taxon>
        <taxon>Ascomycota</taxon>
        <taxon>Pezizomycotina</taxon>
        <taxon>Leotiomycetes</taxon>
        <taxon>Helotiales</taxon>
        <taxon>Sclerotiniaceae</taxon>
        <taxon>Botrytis</taxon>
    </lineage>
</organism>
<accession>A0A4S8R3B1</accession>
<dbReference type="Proteomes" id="UP000308671">
    <property type="component" value="Unassembled WGS sequence"/>
</dbReference>
<feature type="compositionally biased region" description="Basic and acidic residues" evidence="1">
    <location>
        <begin position="34"/>
        <end position="45"/>
    </location>
</feature>